<keyword evidence="7" id="KW-0175">Coiled coil</keyword>
<proteinExistence type="inferred from homology"/>
<sequence>MGLGGVISNLLSLGAQLIPVLTASPQAPSSSSSPSEESHQIETELKQLMRMLERIKATLYDAEEREIMDQSVKLWLKELRGVAYDAEDVLDEYRYEVLRAQVEARAASPPDSRKRKQVQVPDGILDQIKQIRSMFAEIEKHRLALRLSDEDGPRRYSSDLQIAPTSHFVVESDIIGREDEKAELIRLLSSENYDGKIISGVTIVGMGGIGKTTLAQLVYNDQKFLQKFDKFGWVCISDDFNVQRLTREVVESLIGKSCDLANLSTLQKKIEEEIRGKSVFLVLDDMWNENRNQWESFQAPFMSASFVKILVTTRNKHVAQVMQAMQTFNLNYMLEEQIWQLFLHYAFGEFVQNTRSNLIEIGKQIVKKCGMLPLAVKSIACLLRHEPKEESWREILGSELWESDAANEIFPPLQISYARLPTNLKPCFLYCSMFPRDYCYSADELVVLWISHGYVQSNGSKNAEKIGWEYIKQLWQRSFFEGKYGEEEFHFTLHDMVHDLARFNSRNGFYSIEGDMVQNFPEELYHLYIREWTRTVEPPPGKFASLRTIILDNSWFKTFRIAFIFAEAQKLRAVRLASYCVEPDFPWFTLKHLRYLSLHNWLLDKLPECICSLYNLQNMTLHYCPNIVELPKSIENLISLEELEISCCDALRVLPVSFCQLKALRKLNLDPGFESKFPLRDIIRFYSPCLDFKFQLPPDIENLISLEELRISNIKALPVSFCQLKALRKLKLQWSTLKELPPDMENLVSLEELHISKYIYLKALPVSICQLKALRKLKLESCFALEELPPDMKNRLRLEELTISNCPNLKVPSVSSCQLKNL</sequence>
<dbReference type="Pfam" id="PF23559">
    <property type="entry name" value="WHD_DRP"/>
    <property type="match status" value="1"/>
</dbReference>
<dbReference type="FunFam" id="1.10.10.10:FF:000322">
    <property type="entry name" value="Probable disease resistance protein At1g63360"/>
    <property type="match status" value="1"/>
</dbReference>
<dbReference type="PRINTS" id="PR00364">
    <property type="entry name" value="DISEASERSIST"/>
</dbReference>
<accession>A0AAD5ZX52</accession>
<organism evidence="12 13">
    <name type="scientific">Rhynchospora tenuis</name>
    <dbReference type="NCBI Taxonomy" id="198213"/>
    <lineage>
        <taxon>Eukaryota</taxon>
        <taxon>Viridiplantae</taxon>
        <taxon>Streptophyta</taxon>
        <taxon>Embryophyta</taxon>
        <taxon>Tracheophyta</taxon>
        <taxon>Spermatophyta</taxon>
        <taxon>Magnoliopsida</taxon>
        <taxon>Liliopsida</taxon>
        <taxon>Poales</taxon>
        <taxon>Cyperaceae</taxon>
        <taxon>Cyperoideae</taxon>
        <taxon>Rhynchosporeae</taxon>
        <taxon>Rhynchospora</taxon>
    </lineage>
</organism>
<evidence type="ECO:0000313" key="13">
    <source>
        <dbReference type="Proteomes" id="UP001210211"/>
    </source>
</evidence>
<evidence type="ECO:0000256" key="3">
    <source>
        <dbReference type="ARBA" id="ARBA00022737"/>
    </source>
</evidence>
<dbReference type="PANTHER" id="PTHR36766:SF45">
    <property type="entry name" value="NB-ARC DOMAIN-CONTAINING PROTEIN"/>
    <property type="match status" value="1"/>
</dbReference>
<comment type="similarity">
    <text evidence="1">Belongs to the disease resistance NB-LRR family.</text>
</comment>
<feature type="domain" description="Disease resistance protein winged helix" evidence="11">
    <location>
        <begin position="433"/>
        <end position="501"/>
    </location>
</feature>
<dbReference type="Gene3D" id="1.20.5.4130">
    <property type="match status" value="1"/>
</dbReference>
<evidence type="ECO:0000256" key="8">
    <source>
        <dbReference type="SAM" id="SignalP"/>
    </source>
</evidence>
<dbReference type="InterPro" id="IPR036388">
    <property type="entry name" value="WH-like_DNA-bd_sf"/>
</dbReference>
<dbReference type="EMBL" id="JAMRDG010000001">
    <property type="protein sequence ID" value="KAJ3705578.1"/>
    <property type="molecule type" value="Genomic_DNA"/>
</dbReference>
<gene>
    <name evidence="12" type="ORF">LUZ61_009283</name>
</gene>
<keyword evidence="13" id="KW-1185">Reference proteome</keyword>
<dbReference type="Gene3D" id="3.40.50.300">
    <property type="entry name" value="P-loop containing nucleotide triphosphate hydrolases"/>
    <property type="match status" value="1"/>
</dbReference>
<dbReference type="GO" id="GO:0043531">
    <property type="term" value="F:ADP binding"/>
    <property type="evidence" value="ECO:0007669"/>
    <property type="project" value="InterPro"/>
</dbReference>
<dbReference type="CDD" id="cd14798">
    <property type="entry name" value="RX-CC_like"/>
    <property type="match status" value="1"/>
</dbReference>
<evidence type="ECO:0000256" key="2">
    <source>
        <dbReference type="ARBA" id="ARBA00022614"/>
    </source>
</evidence>
<evidence type="ECO:0000256" key="7">
    <source>
        <dbReference type="SAM" id="Coils"/>
    </source>
</evidence>
<dbReference type="InterPro" id="IPR032675">
    <property type="entry name" value="LRR_dom_sf"/>
</dbReference>
<dbReference type="SUPFAM" id="SSF52058">
    <property type="entry name" value="L domain-like"/>
    <property type="match status" value="1"/>
</dbReference>
<evidence type="ECO:0000259" key="11">
    <source>
        <dbReference type="Pfam" id="PF23559"/>
    </source>
</evidence>
<dbReference type="Proteomes" id="UP001210211">
    <property type="component" value="Unassembled WGS sequence"/>
</dbReference>
<keyword evidence="4" id="KW-0547">Nucleotide-binding</keyword>
<dbReference type="InterPro" id="IPR058922">
    <property type="entry name" value="WHD_DRP"/>
</dbReference>
<keyword evidence="8" id="KW-0732">Signal</keyword>
<dbReference type="Gene3D" id="1.10.8.430">
    <property type="entry name" value="Helical domain of apoptotic protease-activating factors"/>
    <property type="match status" value="1"/>
</dbReference>
<dbReference type="PANTHER" id="PTHR36766">
    <property type="entry name" value="PLANT BROAD-SPECTRUM MILDEW RESISTANCE PROTEIN RPW8"/>
    <property type="match status" value="1"/>
</dbReference>
<evidence type="ECO:0000256" key="5">
    <source>
        <dbReference type="ARBA" id="ARBA00022821"/>
    </source>
</evidence>
<feature type="domain" description="Disease resistance N-terminal" evidence="10">
    <location>
        <begin position="37"/>
        <end position="108"/>
    </location>
</feature>
<dbReference type="Gene3D" id="1.10.10.10">
    <property type="entry name" value="Winged helix-like DNA-binding domain superfamily/Winged helix DNA-binding domain"/>
    <property type="match status" value="1"/>
</dbReference>
<evidence type="ECO:0000259" key="9">
    <source>
        <dbReference type="Pfam" id="PF00931"/>
    </source>
</evidence>
<reference evidence="12 13" key="1">
    <citation type="journal article" date="2022" name="Cell">
        <title>Repeat-based holocentromeres influence genome architecture and karyotype evolution.</title>
        <authorList>
            <person name="Hofstatter P.G."/>
            <person name="Thangavel G."/>
            <person name="Lux T."/>
            <person name="Neumann P."/>
            <person name="Vondrak T."/>
            <person name="Novak P."/>
            <person name="Zhang M."/>
            <person name="Costa L."/>
            <person name="Castellani M."/>
            <person name="Scott A."/>
            <person name="Toegelov H."/>
            <person name="Fuchs J."/>
            <person name="Mata-Sucre Y."/>
            <person name="Dias Y."/>
            <person name="Vanzela A.L.L."/>
            <person name="Huettel B."/>
            <person name="Almeida C.C.S."/>
            <person name="Simkova H."/>
            <person name="Souza G."/>
            <person name="Pedrosa-Harand A."/>
            <person name="Macas J."/>
            <person name="Mayer K.F.X."/>
            <person name="Houben A."/>
            <person name="Marques A."/>
        </authorList>
    </citation>
    <scope>NUCLEOTIDE SEQUENCE [LARGE SCALE GENOMIC DNA]</scope>
    <source>
        <strain evidence="12">RhyTen1mFocal</strain>
    </source>
</reference>
<feature type="domain" description="NB-ARC" evidence="9">
    <location>
        <begin position="178"/>
        <end position="347"/>
    </location>
</feature>
<dbReference type="InterPro" id="IPR002182">
    <property type="entry name" value="NB-ARC"/>
</dbReference>
<evidence type="ECO:0000256" key="4">
    <source>
        <dbReference type="ARBA" id="ARBA00022741"/>
    </source>
</evidence>
<keyword evidence="2" id="KW-0433">Leucine-rich repeat</keyword>
<feature type="signal peptide" evidence="8">
    <location>
        <begin position="1"/>
        <end position="22"/>
    </location>
</feature>
<dbReference type="InterPro" id="IPR042197">
    <property type="entry name" value="Apaf_helical"/>
</dbReference>
<dbReference type="FunFam" id="3.40.50.300:FF:001091">
    <property type="entry name" value="Probable disease resistance protein At1g61300"/>
    <property type="match status" value="1"/>
</dbReference>
<dbReference type="AlphaFoldDB" id="A0AAD5ZX52"/>
<dbReference type="GO" id="GO:0002758">
    <property type="term" value="P:innate immune response-activating signaling pathway"/>
    <property type="evidence" value="ECO:0007669"/>
    <property type="project" value="UniProtKB-ARBA"/>
</dbReference>
<dbReference type="Gene3D" id="3.80.10.10">
    <property type="entry name" value="Ribonuclease Inhibitor"/>
    <property type="match status" value="2"/>
</dbReference>
<dbReference type="InterPro" id="IPR038005">
    <property type="entry name" value="RX-like_CC"/>
</dbReference>
<evidence type="ECO:0000256" key="6">
    <source>
        <dbReference type="ARBA" id="ARBA00022840"/>
    </source>
</evidence>
<feature type="chain" id="PRO_5042078788" evidence="8">
    <location>
        <begin position="23"/>
        <end position="822"/>
    </location>
</feature>
<evidence type="ECO:0000256" key="1">
    <source>
        <dbReference type="ARBA" id="ARBA00008894"/>
    </source>
</evidence>
<feature type="coiled-coil region" evidence="7">
    <location>
        <begin position="38"/>
        <end position="65"/>
    </location>
</feature>
<dbReference type="Pfam" id="PF00931">
    <property type="entry name" value="NB-ARC"/>
    <property type="match status" value="1"/>
</dbReference>
<comment type="caution">
    <text evidence="12">The sequence shown here is derived from an EMBL/GenBank/DDBJ whole genome shotgun (WGS) entry which is preliminary data.</text>
</comment>
<protein>
    <submittedName>
        <fullName evidence="12">Uncharacterized protein</fullName>
    </submittedName>
</protein>
<evidence type="ECO:0000313" key="12">
    <source>
        <dbReference type="EMBL" id="KAJ3705578.1"/>
    </source>
</evidence>
<evidence type="ECO:0000259" key="10">
    <source>
        <dbReference type="Pfam" id="PF18052"/>
    </source>
</evidence>
<dbReference type="GO" id="GO:0009626">
    <property type="term" value="P:plant-type hypersensitive response"/>
    <property type="evidence" value="ECO:0007669"/>
    <property type="project" value="UniProtKB-ARBA"/>
</dbReference>
<name>A0AAD5ZX52_9POAL</name>
<dbReference type="InterPro" id="IPR027417">
    <property type="entry name" value="P-loop_NTPase"/>
</dbReference>
<dbReference type="SUPFAM" id="SSF52540">
    <property type="entry name" value="P-loop containing nucleoside triphosphate hydrolases"/>
    <property type="match status" value="1"/>
</dbReference>
<keyword evidence="3" id="KW-0677">Repeat</keyword>
<dbReference type="GO" id="GO:0005524">
    <property type="term" value="F:ATP binding"/>
    <property type="evidence" value="ECO:0007669"/>
    <property type="project" value="UniProtKB-KW"/>
</dbReference>
<keyword evidence="6" id="KW-0067">ATP-binding</keyword>
<dbReference type="GO" id="GO:0042742">
    <property type="term" value="P:defense response to bacterium"/>
    <property type="evidence" value="ECO:0007669"/>
    <property type="project" value="UniProtKB-ARBA"/>
</dbReference>
<dbReference type="InterPro" id="IPR041118">
    <property type="entry name" value="Rx_N"/>
</dbReference>
<keyword evidence="5" id="KW-0611">Plant defense</keyword>
<dbReference type="Pfam" id="PF18052">
    <property type="entry name" value="Rx_N"/>
    <property type="match status" value="1"/>
</dbReference>